<accession>A0A1I4BC87</accession>
<dbReference type="InterPro" id="IPR058386">
    <property type="entry name" value="DUF8073"/>
</dbReference>
<protein>
    <recommendedName>
        <fullName evidence="2">DUF8073 domain-containing protein</fullName>
    </recommendedName>
</protein>
<evidence type="ECO:0000256" key="1">
    <source>
        <dbReference type="SAM" id="Phobius"/>
    </source>
</evidence>
<evidence type="ECO:0000259" key="2">
    <source>
        <dbReference type="Pfam" id="PF26274"/>
    </source>
</evidence>
<gene>
    <name evidence="3" type="ORF">SAMN04487950_0419</name>
</gene>
<evidence type="ECO:0000313" key="4">
    <source>
        <dbReference type="Proteomes" id="UP000199607"/>
    </source>
</evidence>
<sequence length="91" mass="10524">MPNRFSRAEKWREALLPIALHDGDVGLLARQVVVSGLFLAFGVALYRNWNMIGTWTDDQHTQRRMRFQRIASASCRRRARPRSVGSIWLGK</sequence>
<dbReference type="EMBL" id="FOTC01000001">
    <property type="protein sequence ID" value="SFK65571.1"/>
    <property type="molecule type" value="Genomic_DNA"/>
</dbReference>
<keyword evidence="1" id="KW-1133">Transmembrane helix</keyword>
<reference evidence="4" key="1">
    <citation type="submission" date="2016-10" db="EMBL/GenBank/DDBJ databases">
        <authorList>
            <person name="Varghese N."/>
            <person name="Submissions S."/>
        </authorList>
    </citation>
    <scope>NUCLEOTIDE SEQUENCE [LARGE SCALE GENOMIC DNA]</scope>
    <source>
        <strain evidence="4">CGMCC 1.7738</strain>
    </source>
</reference>
<dbReference type="AlphaFoldDB" id="A0A1I4BC87"/>
<organism evidence="3 4">
    <name type="scientific">Halogranum rubrum</name>
    <dbReference type="NCBI Taxonomy" id="553466"/>
    <lineage>
        <taxon>Archaea</taxon>
        <taxon>Methanobacteriati</taxon>
        <taxon>Methanobacteriota</taxon>
        <taxon>Stenosarchaea group</taxon>
        <taxon>Halobacteria</taxon>
        <taxon>Halobacteriales</taxon>
        <taxon>Haloferacaceae</taxon>
    </lineage>
</organism>
<proteinExistence type="predicted"/>
<keyword evidence="4" id="KW-1185">Reference proteome</keyword>
<feature type="domain" description="DUF8073" evidence="2">
    <location>
        <begin position="18"/>
        <end position="52"/>
    </location>
</feature>
<dbReference type="Pfam" id="PF26274">
    <property type="entry name" value="DUF8073"/>
    <property type="match status" value="1"/>
</dbReference>
<evidence type="ECO:0000313" key="3">
    <source>
        <dbReference type="EMBL" id="SFK65571.1"/>
    </source>
</evidence>
<name>A0A1I4BC87_9EURY</name>
<dbReference type="Proteomes" id="UP000199607">
    <property type="component" value="Unassembled WGS sequence"/>
</dbReference>
<feature type="transmembrane region" description="Helical" evidence="1">
    <location>
        <begin position="27"/>
        <end position="46"/>
    </location>
</feature>
<keyword evidence="1" id="KW-0812">Transmembrane</keyword>
<keyword evidence="1" id="KW-0472">Membrane</keyword>